<name>A0ABS8W1N8_DATST</name>
<gene>
    <name evidence="1" type="ORF">HAX54_042409</name>
</gene>
<proteinExistence type="predicted"/>
<comment type="caution">
    <text evidence="1">The sequence shown here is derived from an EMBL/GenBank/DDBJ whole genome shotgun (WGS) entry which is preliminary data.</text>
</comment>
<dbReference type="EMBL" id="JACEIK010006240">
    <property type="protein sequence ID" value="MCE2055318.1"/>
    <property type="molecule type" value="Genomic_DNA"/>
</dbReference>
<reference evidence="1 2" key="1">
    <citation type="journal article" date="2021" name="BMC Genomics">
        <title>Datura genome reveals duplications of psychoactive alkaloid biosynthetic genes and high mutation rate following tissue culture.</title>
        <authorList>
            <person name="Rajewski A."/>
            <person name="Carter-House D."/>
            <person name="Stajich J."/>
            <person name="Litt A."/>
        </authorList>
    </citation>
    <scope>NUCLEOTIDE SEQUENCE [LARGE SCALE GENOMIC DNA]</scope>
    <source>
        <strain evidence="1">AR-01</strain>
    </source>
</reference>
<evidence type="ECO:0000313" key="2">
    <source>
        <dbReference type="Proteomes" id="UP000823775"/>
    </source>
</evidence>
<dbReference type="Proteomes" id="UP000823775">
    <property type="component" value="Unassembled WGS sequence"/>
</dbReference>
<protein>
    <submittedName>
        <fullName evidence="1">Uncharacterized protein</fullName>
    </submittedName>
</protein>
<sequence length="104" mass="11803">MVTAGEGDEGEGAAVFRWSSGLRLLEIMEKEGEKKGEGEEEADLVGEYKYWNEKVSALRPLSYAMAVAMRPLQRPNWVWPPQRLEWAMPNAVQPLWRLKISVGV</sequence>
<organism evidence="1 2">
    <name type="scientific">Datura stramonium</name>
    <name type="common">Jimsonweed</name>
    <name type="synonym">Common thornapple</name>
    <dbReference type="NCBI Taxonomy" id="4076"/>
    <lineage>
        <taxon>Eukaryota</taxon>
        <taxon>Viridiplantae</taxon>
        <taxon>Streptophyta</taxon>
        <taxon>Embryophyta</taxon>
        <taxon>Tracheophyta</taxon>
        <taxon>Spermatophyta</taxon>
        <taxon>Magnoliopsida</taxon>
        <taxon>eudicotyledons</taxon>
        <taxon>Gunneridae</taxon>
        <taxon>Pentapetalae</taxon>
        <taxon>asterids</taxon>
        <taxon>lamiids</taxon>
        <taxon>Solanales</taxon>
        <taxon>Solanaceae</taxon>
        <taxon>Solanoideae</taxon>
        <taxon>Datureae</taxon>
        <taxon>Datura</taxon>
    </lineage>
</organism>
<evidence type="ECO:0000313" key="1">
    <source>
        <dbReference type="EMBL" id="MCE2055318.1"/>
    </source>
</evidence>
<accession>A0ABS8W1N8</accession>
<keyword evidence="2" id="KW-1185">Reference proteome</keyword>